<evidence type="ECO:0000313" key="4">
    <source>
        <dbReference type="Proteomes" id="UP000179807"/>
    </source>
</evidence>
<evidence type="ECO:0000256" key="2">
    <source>
        <dbReference type="SAM" id="MobiDB-lite"/>
    </source>
</evidence>
<evidence type="ECO:0000256" key="1">
    <source>
        <dbReference type="ARBA" id="ARBA00009005"/>
    </source>
</evidence>
<dbReference type="GO" id="GO:0004197">
    <property type="term" value="F:cysteine-type endopeptidase activity"/>
    <property type="evidence" value="ECO:0007669"/>
    <property type="project" value="TreeGrafter"/>
</dbReference>
<dbReference type="Gene3D" id="3.40.50.1460">
    <property type="match status" value="1"/>
</dbReference>
<dbReference type="PANTHER" id="PTHR48104">
    <property type="entry name" value="METACASPASE-4"/>
    <property type="match status" value="1"/>
</dbReference>
<reference evidence="3" key="1">
    <citation type="submission" date="2016-10" db="EMBL/GenBank/DDBJ databases">
        <authorList>
            <person name="Benchimol M."/>
            <person name="Almeida L.G."/>
            <person name="Vasconcelos A.T."/>
            <person name="Perreira-Neves A."/>
            <person name="Rosa I.A."/>
            <person name="Tasca T."/>
            <person name="Bogo M.R."/>
            <person name="de Souza W."/>
        </authorList>
    </citation>
    <scope>NUCLEOTIDE SEQUENCE [LARGE SCALE GENOMIC DNA]</scope>
    <source>
        <strain evidence="3">K</strain>
    </source>
</reference>
<feature type="region of interest" description="Disordered" evidence="2">
    <location>
        <begin position="347"/>
        <end position="370"/>
    </location>
</feature>
<protein>
    <submittedName>
        <fullName evidence="3">Clan CD family C14 metacaspase-like cysteine peptidase</fullName>
    </submittedName>
</protein>
<accession>A0A1J4L0V5</accession>
<dbReference type="GO" id="GO:0005737">
    <property type="term" value="C:cytoplasm"/>
    <property type="evidence" value="ECO:0007669"/>
    <property type="project" value="TreeGrafter"/>
</dbReference>
<dbReference type="OrthoDB" id="3223806at2759"/>
<organism evidence="3 4">
    <name type="scientific">Tritrichomonas foetus</name>
    <dbReference type="NCBI Taxonomy" id="1144522"/>
    <lineage>
        <taxon>Eukaryota</taxon>
        <taxon>Metamonada</taxon>
        <taxon>Parabasalia</taxon>
        <taxon>Tritrichomonadida</taxon>
        <taxon>Tritrichomonadidae</taxon>
        <taxon>Tritrichomonas</taxon>
    </lineage>
</organism>
<dbReference type="AlphaFoldDB" id="A0A1J4L0V5"/>
<dbReference type="PANTHER" id="PTHR48104:SF30">
    <property type="entry name" value="METACASPASE-1"/>
    <property type="match status" value="1"/>
</dbReference>
<evidence type="ECO:0000313" key="3">
    <source>
        <dbReference type="EMBL" id="OHT17059.1"/>
    </source>
</evidence>
<sequence>MGNEESQVRPEVQGIKNDSEKIKSSEEEESLPGPLEHESDSSDDEQLEEILRQQKIAEFKKKIEAKREEFQQLRNANSIDDALKALNHLGNCLNDIEPSHAEKFFFNHPHVGHFAKKSENDEQGEKFEGGVAAKVLFIVCNTYTKPKYQLGVGPLNDSVTVAVNHKKMGYKVVYLHNSTPKHFKKWLQFVLEKTTTDLTIFYTGHGCSIVDTSGDESDGYDEVMLFDSGYVVDDELAQYLAKYAHGQRIVLLTDCCHSGSMWDIQSQPSMKEIIPPNIISISAAKDDQTAKQTKVKAKDQGIFTYYFWNVIEENQDISPRDMEKKLNPSISRYKQHFTYATTSPEMIDQPIFPHRERPPRRHQKGGKMPQ</sequence>
<dbReference type="GO" id="GO:0006508">
    <property type="term" value="P:proteolysis"/>
    <property type="evidence" value="ECO:0007669"/>
    <property type="project" value="TreeGrafter"/>
</dbReference>
<keyword evidence="4" id="KW-1185">Reference proteome</keyword>
<comment type="similarity">
    <text evidence="1">Belongs to the peptidase C14B family.</text>
</comment>
<dbReference type="GeneID" id="94848425"/>
<dbReference type="InterPro" id="IPR029030">
    <property type="entry name" value="Caspase-like_dom_sf"/>
</dbReference>
<feature type="region of interest" description="Disordered" evidence="2">
    <location>
        <begin position="1"/>
        <end position="47"/>
    </location>
</feature>
<dbReference type="VEuPathDB" id="TrichDB:TRFO_41350"/>
<proteinExistence type="inferred from homology"/>
<feature type="compositionally biased region" description="Basic residues" evidence="2">
    <location>
        <begin position="357"/>
        <end position="370"/>
    </location>
</feature>
<dbReference type="InterPro" id="IPR050452">
    <property type="entry name" value="Metacaspase"/>
</dbReference>
<dbReference type="RefSeq" id="XP_068370195.1">
    <property type="nucleotide sequence ID" value="XM_068513721.1"/>
</dbReference>
<gene>
    <name evidence="3" type="ORF">TRFO_41350</name>
</gene>
<name>A0A1J4L0V5_9EUKA</name>
<dbReference type="Proteomes" id="UP000179807">
    <property type="component" value="Unassembled WGS sequence"/>
</dbReference>
<comment type="caution">
    <text evidence="3">The sequence shown here is derived from an EMBL/GenBank/DDBJ whole genome shotgun (WGS) entry which is preliminary data.</text>
</comment>
<dbReference type="SUPFAM" id="SSF52129">
    <property type="entry name" value="Caspase-like"/>
    <property type="match status" value="1"/>
</dbReference>
<dbReference type="EMBL" id="MLAK01000044">
    <property type="protein sequence ID" value="OHT17059.1"/>
    <property type="molecule type" value="Genomic_DNA"/>
</dbReference>